<reference evidence="8 9" key="1">
    <citation type="submission" date="2016-02" db="EMBL/GenBank/DDBJ databases">
        <title>Draft genome sequence of Thermodesulfatator sp. S606.</title>
        <authorList>
            <person name="Lai Q."/>
            <person name="Cao J."/>
            <person name="Dupont S."/>
            <person name="Shao Z."/>
            <person name="Jebbar M."/>
            <person name="Alain K."/>
        </authorList>
    </citation>
    <scope>NUCLEOTIDE SEQUENCE [LARGE SCALE GENOMIC DNA]</scope>
    <source>
        <strain evidence="8 9">S606</strain>
    </source>
</reference>
<dbReference type="Pfam" id="PF08676">
    <property type="entry name" value="MutL_C"/>
    <property type="match status" value="1"/>
</dbReference>
<dbReference type="GO" id="GO:0016887">
    <property type="term" value="F:ATP hydrolysis activity"/>
    <property type="evidence" value="ECO:0007669"/>
    <property type="project" value="InterPro"/>
</dbReference>
<dbReference type="CDD" id="cd00782">
    <property type="entry name" value="MutL_Trans"/>
    <property type="match status" value="1"/>
</dbReference>
<evidence type="ECO:0000259" key="7">
    <source>
        <dbReference type="SMART" id="SM01340"/>
    </source>
</evidence>
<dbReference type="Proteomes" id="UP000076964">
    <property type="component" value="Unassembled WGS sequence"/>
</dbReference>
<gene>
    <name evidence="5" type="primary">mutL</name>
    <name evidence="8" type="ORF">TH606_05180</name>
</gene>
<dbReference type="InterPro" id="IPR014790">
    <property type="entry name" value="MutL_C"/>
</dbReference>
<dbReference type="SUPFAM" id="SSF118116">
    <property type="entry name" value="DNA mismatch repair protein MutL"/>
    <property type="match status" value="1"/>
</dbReference>
<dbReference type="InterPro" id="IPR002099">
    <property type="entry name" value="MutL/Mlh/PMS"/>
</dbReference>
<dbReference type="PROSITE" id="PS00058">
    <property type="entry name" value="DNA_MISMATCH_REPAIR_1"/>
    <property type="match status" value="1"/>
</dbReference>
<feature type="domain" description="DNA mismatch repair protein S5" evidence="7">
    <location>
        <begin position="209"/>
        <end position="326"/>
    </location>
</feature>
<dbReference type="SMART" id="SM01340">
    <property type="entry name" value="DNA_mis_repair"/>
    <property type="match status" value="1"/>
</dbReference>
<comment type="function">
    <text evidence="5">This protein is involved in the repair of mismatches in DNA. It is required for dam-dependent methyl-directed DNA mismatch repair. May act as a 'molecular matchmaker', a protein that promotes the formation of a stable complex between two or more DNA-binding proteins in an ATP-dependent manner without itself being part of a final effector complex.</text>
</comment>
<comment type="caution">
    <text evidence="8">The sequence shown here is derived from an EMBL/GenBank/DDBJ whole genome shotgun (WGS) entry which is preliminary data.</text>
</comment>
<dbReference type="SUPFAM" id="SSF54211">
    <property type="entry name" value="Ribosomal protein S5 domain 2-like"/>
    <property type="match status" value="1"/>
</dbReference>
<keyword evidence="3 5" id="KW-0227">DNA damage</keyword>
<keyword evidence="9" id="KW-1185">Reference proteome</keyword>
<dbReference type="GO" id="GO:0005524">
    <property type="term" value="F:ATP binding"/>
    <property type="evidence" value="ECO:0007669"/>
    <property type="project" value="InterPro"/>
</dbReference>
<dbReference type="FunFam" id="3.30.565.10:FF:000003">
    <property type="entry name" value="DNA mismatch repair endonuclease MutL"/>
    <property type="match status" value="1"/>
</dbReference>
<dbReference type="Gene3D" id="3.30.565.10">
    <property type="entry name" value="Histidine kinase-like ATPase, C-terminal domain"/>
    <property type="match status" value="1"/>
</dbReference>
<evidence type="ECO:0000313" key="8">
    <source>
        <dbReference type="EMBL" id="OAG27749.1"/>
    </source>
</evidence>
<dbReference type="PANTHER" id="PTHR10073">
    <property type="entry name" value="DNA MISMATCH REPAIR PROTEIN MLH, PMS, MUTL"/>
    <property type="match status" value="1"/>
</dbReference>
<dbReference type="InterPro" id="IPR038973">
    <property type="entry name" value="MutL/Mlh/Pms-like"/>
</dbReference>
<organism evidence="8 9">
    <name type="scientific">Thermodesulfatator autotrophicus</name>
    <dbReference type="NCBI Taxonomy" id="1795632"/>
    <lineage>
        <taxon>Bacteria</taxon>
        <taxon>Pseudomonadati</taxon>
        <taxon>Thermodesulfobacteriota</taxon>
        <taxon>Thermodesulfobacteria</taxon>
        <taxon>Thermodesulfobacteriales</taxon>
        <taxon>Thermodesulfatatoraceae</taxon>
        <taxon>Thermodesulfatator</taxon>
    </lineage>
</organism>
<dbReference type="EMBL" id="LSFI01000020">
    <property type="protein sequence ID" value="OAG27749.1"/>
    <property type="molecule type" value="Genomic_DNA"/>
</dbReference>
<dbReference type="STRING" id="1795632.TH606_05180"/>
<dbReference type="InterPro" id="IPR014762">
    <property type="entry name" value="DNA_mismatch_repair_CS"/>
</dbReference>
<dbReference type="Pfam" id="PF01119">
    <property type="entry name" value="DNA_mis_repair"/>
    <property type="match status" value="1"/>
</dbReference>
<protein>
    <recommendedName>
        <fullName evidence="2 5">DNA mismatch repair protein MutL</fullName>
    </recommendedName>
</protein>
<dbReference type="InterPro" id="IPR020667">
    <property type="entry name" value="DNA_mismatch_repair_MutL"/>
</dbReference>
<dbReference type="InterPro" id="IPR013507">
    <property type="entry name" value="DNA_mismatch_S5_2-like"/>
</dbReference>
<dbReference type="Gene3D" id="3.30.1540.20">
    <property type="entry name" value="MutL, C-terminal domain, dimerisation subdomain"/>
    <property type="match status" value="1"/>
</dbReference>
<dbReference type="AlphaFoldDB" id="A0A177E9R3"/>
<evidence type="ECO:0000256" key="5">
    <source>
        <dbReference type="HAMAP-Rule" id="MF_00149"/>
    </source>
</evidence>
<evidence type="ECO:0000313" key="9">
    <source>
        <dbReference type="Proteomes" id="UP000076964"/>
    </source>
</evidence>
<dbReference type="Pfam" id="PF13589">
    <property type="entry name" value="HATPase_c_3"/>
    <property type="match status" value="1"/>
</dbReference>
<dbReference type="InterPro" id="IPR042120">
    <property type="entry name" value="MutL_C_dimsub"/>
</dbReference>
<dbReference type="InterPro" id="IPR014721">
    <property type="entry name" value="Ribsml_uS5_D2-typ_fold_subgr"/>
</dbReference>
<proteinExistence type="inferred from homology"/>
<comment type="similarity">
    <text evidence="1 5">Belongs to the DNA mismatch repair MutL/HexB family.</text>
</comment>
<evidence type="ECO:0000256" key="3">
    <source>
        <dbReference type="ARBA" id="ARBA00022763"/>
    </source>
</evidence>
<evidence type="ECO:0000259" key="6">
    <source>
        <dbReference type="SMART" id="SM00853"/>
    </source>
</evidence>
<dbReference type="CDD" id="cd16926">
    <property type="entry name" value="HATPase_MutL-MLH-PMS-like"/>
    <property type="match status" value="1"/>
</dbReference>
<keyword evidence="4 5" id="KW-0234">DNA repair</keyword>
<sequence length="560" mass="63218">MPRIKILPENIARKIAAGEVIERPASVVKELCENAFDAKAKQIEIELYNGGLSLIRVRDNGLGMSPEDLKICYLPHATSKIESEEDLLRIKTWGFRGEALSSIAAVSELTISSREKEALIGARIKIKFGKEVSFLEKGLAPGTIVEVANLFANVPARKAFLKSPRAETARVSEIVKLMAFENPQASLNLKTQGKVLFDYNYKLGRLGLMAELSGLKTENFLMEELERGDLRLSIIISQNEYYFPTARFLYFLVNNRVVKDKLISAAVFEGLKSVYPKGRYPALLLALTLPPEKVDVNVHPAKWEVRFREERLVFELIKSGLENLFKPVVSFEVKTEEEDIPVSFSSPKEDFSLSSKVAEPSPEPFQKLASLFPEKPSFQVISRFGKEFFLVLGEEELYIFDYHAAHERLLFEKWKKEIKEGLKTQPLLVPQVFSVTGKSLERLETLAPVLNSLGFEIDFFGEGKIILRSVPALLGSSSKEVLESFLAEEINFSTENIIEEVMAQISCKAARKAGEKLSFEEVLNLFKEVKNAGLSHCPHGRPLYWRIDLDEVRRKLGRKI</sequence>
<dbReference type="GO" id="GO:0140664">
    <property type="term" value="F:ATP-dependent DNA damage sensor activity"/>
    <property type="evidence" value="ECO:0007669"/>
    <property type="project" value="InterPro"/>
</dbReference>
<dbReference type="SMART" id="SM00853">
    <property type="entry name" value="MutL_C"/>
    <property type="match status" value="1"/>
</dbReference>
<evidence type="ECO:0000256" key="2">
    <source>
        <dbReference type="ARBA" id="ARBA00021975"/>
    </source>
</evidence>
<accession>A0A177E9R3</accession>
<dbReference type="Gene3D" id="3.30.1370.100">
    <property type="entry name" value="MutL, C-terminal domain, regulatory subdomain"/>
    <property type="match status" value="1"/>
</dbReference>
<evidence type="ECO:0000256" key="4">
    <source>
        <dbReference type="ARBA" id="ARBA00023204"/>
    </source>
</evidence>
<dbReference type="RefSeq" id="WP_068541858.1">
    <property type="nucleotide sequence ID" value="NZ_LSFI01000020.1"/>
</dbReference>
<dbReference type="InterPro" id="IPR036890">
    <property type="entry name" value="HATPase_C_sf"/>
</dbReference>
<dbReference type="SUPFAM" id="SSF55874">
    <property type="entry name" value="ATPase domain of HSP90 chaperone/DNA topoisomerase II/histidine kinase"/>
    <property type="match status" value="1"/>
</dbReference>
<dbReference type="InterPro" id="IPR020568">
    <property type="entry name" value="Ribosomal_Su5_D2-typ_SF"/>
</dbReference>
<dbReference type="GO" id="GO:0030983">
    <property type="term" value="F:mismatched DNA binding"/>
    <property type="evidence" value="ECO:0007669"/>
    <property type="project" value="InterPro"/>
</dbReference>
<dbReference type="GO" id="GO:0032300">
    <property type="term" value="C:mismatch repair complex"/>
    <property type="evidence" value="ECO:0007669"/>
    <property type="project" value="InterPro"/>
</dbReference>
<evidence type="ECO:0000256" key="1">
    <source>
        <dbReference type="ARBA" id="ARBA00006082"/>
    </source>
</evidence>
<name>A0A177E9R3_9BACT</name>
<feature type="domain" description="MutL C-terminal dimerisation" evidence="6">
    <location>
        <begin position="380"/>
        <end position="517"/>
    </location>
</feature>
<dbReference type="PANTHER" id="PTHR10073:SF12">
    <property type="entry name" value="DNA MISMATCH REPAIR PROTEIN MLH1"/>
    <property type="match status" value="1"/>
</dbReference>
<dbReference type="GO" id="GO:0006298">
    <property type="term" value="P:mismatch repair"/>
    <property type="evidence" value="ECO:0007669"/>
    <property type="project" value="UniProtKB-UniRule"/>
</dbReference>
<dbReference type="OrthoDB" id="9763467at2"/>
<dbReference type="Gene3D" id="3.30.230.10">
    <property type="match status" value="1"/>
</dbReference>
<dbReference type="NCBIfam" id="TIGR00585">
    <property type="entry name" value="mutl"/>
    <property type="match status" value="1"/>
</dbReference>
<dbReference type="InterPro" id="IPR042121">
    <property type="entry name" value="MutL_C_regsub"/>
</dbReference>
<dbReference type="HAMAP" id="MF_00149">
    <property type="entry name" value="DNA_mis_repair"/>
    <property type="match status" value="1"/>
</dbReference>
<dbReference type="InterPro" id="IPR037198">
    <property type="entry name" value="MutL_C_sf"/>
</dbReference>